<accession>A0A024E564</accession>
<evidence type="ECO:0000313" key="2">
    <source>
        <dbReference type="Proteomes" id="UP000026913"/>
    </source>
</evidence>
<organism evidence="1 2">
    <name type="scientific">Pseudomonas mandelii JR-1</name>
    <dbReference type="NCBI Taxonomy" id="1147786"/>
    <lineage>
        <taxon>Bacteria</taxon>
        <taxon>Pseudomonadati</taxon>
        <taxon>Pseudomonadota</taxon>
        <taxon>Gammaproteobacteria</taxon>
        <taxon>Pseudomonadales</taxon>
        <taxon>Pseudomonadaceae</taxon>
        <taxon>Pseudomonas</taxon>
    </lineage>
</organism>
<dbReference type="RefSeq" id="WP_010460304.1">
    <property type="nucleotide sequence ID" value="NZ_CP005960.1"/>
</dbReference>
<gene>
    <name evidence="1" type="ORF">OU5_0394</name>
</gene>
<dbReference type="AlphaFoldDB" id="A0A024E564"/>
<dbReference type="EMBL" id="CP005960">
    <property type="protein sequence ID" value="AHZ67473.1"/>
    <property type="molecule type" value="Genomic_DNA"/>
</dbReference>
<evidence type="ECO:0000313" key="1">
    <source>
        <dbReference type="EMBL" id="AHZ67473.1"/>
    </source>
</evidence>
<dbReference type="Proteomes" id="UP000026913">
    <property type="component" value="Chromosome"/>
</dbReference>
<proteinExistence type="predicted"/>
<sequence length="243" mass="27634">MNAQDHPLLDQVLIAHGGLDRWNSFNTVRATLVTGGSLWAAKGLTQDSAPRQMTVWLHEQKASVTPFGGPDKRTAYSPDRIAIETTDGQVIAERQAPRQSFGDHTENTPWDPLHRAYFNGYALWSYLTMPFLFKWPGVVTEEIEPWQEATERWRRLRVHFPESIATHCAVQDFYFGEDFLLRRHDYNVDVSGGMPATQYVSDYIEADGLRMPGKRRAYRRGKDGLADMDALLVAIDLSEIGYS</sequence>
<reference evidence="1 2" key="1">
    <citation type="journal article" date="2012" name="J. Bacteriol.">
        <title>Genome sequence of cold-adapted Pseudomonas mandelii strain JR-1.</title>
        <authorList>
            <person name="Jang S.H."/>
            <person name="Kim J."/>
            <person name="Kim J."/>
            <person name="Hong S."/>
            <person name="Lee C."/>
        </authorList>
    </citation>
    <scope>NUCLEOTIDE SEQUENCE [LARGE SCALE GENOMIC DNA]</scope>
    <source>
        <strain evidence="1 2">JR-1</strain>
    </source>
</reference>
<protein>
    <submittedName>
        <fullName evidence="1">Uncharacterized protein</fullName>
    </submittedName>
</protein>
<name>A0A024E564_9PSED</name>
<dbReference type="HOGENOM" id="CLU_072780_0_0_6"/>
<dbReference type="KEGG" id="pman:OU5_0394"/>
<dbReference type="OrthoDB" id="8746011at2"/>